<dbReference type="InterPro" id="IPR013693">
    <property type="entry name" value="SpoIID/LytB_N"/>
</dbReference>
<dbReference type="EMBL" id="JBHSTE010000001">
    <property type="protein sequence ID" value="MFC6331556.1"/>
    <property type="molecule type" value="Genomic_DNA"/>
</dbReference>
<evidence type="ECO:0000313" key="4">
    <source>
        <dbReference type="Proteomes" id="UP001596233"/>
    </source>
</evidence>
<feature type="signal peptide" evidence="1">
    <location>
        <begin position="1"/>
        <end position="29"/>
    </location>
</feature>
<proteinExistence type="predicted"/>
<organism evidence="3 4">
    <name type="scientific">Paenibacillus septentrionalis</name>
    <dbReference type="NCBI Taxonomy" id="429342"/>
    <lineage>
        <taxon>Bacteria</taxon>
        <taxon>Bacillati</taxon>
        <taxon>Bacillota</taxon>
        <taxon>Bacilli</taxon>
        <taxon>Bacillales</taxon>
        <taxon>Paenibacillaceae</taxon>
        <taxon>Paenibacillus</taxon>
    </lineage>
</organism>
<dbReference type="Pfam" id="PF08486">
    <property type="entry name" value="SpoIID"/>
    <property type="match status" value="1"/>
</dbReference>
<accession>A0ABW1V254</accession>
<dbReference type="PANTHER" id="PTHR30032">
    <property type="entry name" value="N-ACETYLMURAMOYL-L-ALANINE AMIDASE-RELATED"/>
    <property type="match status" value="1"/>
</dbReference>
<keyword evidence="1" id="KW-0732">Signal</keyword>
<evidence type="ECO:0000259" key="2">
    <source>
        <dbReference type="Pfam" id="PF08486"/>
    </source>
</evidence>
<protein>
    <submittedName>
        <fullName evidence="3">SpoIID/LytB domain-containing protein</fullName>
    </submittedName>
</protein>
<dbReference type="Proteomes" id="UP001596233">
    <property type="component" value="Unassembled WGS sequence"/>
</dbReference>
<dbReference type="RefSeq" id="WP_379230922.1">
    <property type="nucleotide sequence ID" value="NZ_JBHSTE010000001.1"/>
</dbReference>
<feature type="chain" id="PRO_5045732215" evidence="1">
    <location>
        <begin position="30"/>
        <end position="699"/>
    </location>
</feature>
<comment type="caution">
    <text evidence="3">The sequence shown here is derived from an EMBL/GenBank/DDBJ whole genome shotgun (WGS) entry which is preliminary data.</text>
</comment>
<reference evidence="4" key="1">
    <citation type="journal article" date="2019" name="Int. J. Syst. Evol. Microbiol.">
        <title>The Global Catalogue of Microorganisms (GCM) 10K type strain sequencing project: providing services to taxonomists for standard genome sequencing and annotation.</title>
        <authorList>
            <consortium name="The Broad Institute Genomics Platform"/>
            <consortium name="The Broad Institute Genome Sequencing Center for Infectious Disease"/>
            <person name="Wu L."/>
            <person name="Ma J."/>
        </authorList>
    </citation>
    <scope>NUCLEOTIDE SEQUENCE [LARGE SCALE GENOMIC DNA]</scope>
    <source>
        <strain evidence="4">PCU 280</strain>
    </source>
</reference>
<keyword evidence="4" id="KW-1185">Reference proteome</keyword>
<name>A0ABW1V254_9BACL</name>
<evidence type="ECO:0000256" key="1">
    <source>
        <dbReference type="SAM" id="SignalP"/>
    </source>
</evidence>
<gene>
    <name evidence="3" type="ORF">ACFP56_02900</name>
</gene>
<dbReference type="InterPro" id="IPR013486">
    <property type="entry name" value="SpoIID/LytB"/>
</dbReference>
<dbReference type="InterPro" id="IPR051922">
    <property type="entry name" value="Bact_Sporulation_Assoc"/>
</dbReference>
<feature type="domain" description="Sporulation stage II protein D amidase enhancer LytB N-terminal" evidence="2">
    <location>
        <begin position="309"/>
        <end position="396"/>
    </location>
</feature>
<dbReference type="NCBIfam" id="TIGR02669">
    <property type="entry name" value="SpoIID_LytB"/>
    <property type="match status" value="1"/>
</dbReference>
<evidence type="ECO:0000313" key="3">
    <source>
        <dbReference type="EMBL" id="MFC6331556.1"/>
    </source>
</evidence>
<dbReference type="PANTHER" id="PTHR30032:SF4">
    <property type="entry name" value="AMIDASE ENHANCER"/>
    <property type="match status" value="1"/>
</dbReference>
<sequence length="699" mass="74544">MNKKIRQITGMLLAIILLLSASFPQAVQAAVPTLDTIRVALFVNLPGKYTSLTKAATLSSDRALNLSVTASSKTVQWLSFPEKDQFRLAMNDYKVKVYEGTQFNTAKQVFDAVKSAGGTPFLLSLSKKNAVTYQVVEGGYPTNAEAQTALNKWKGTASISSLAGSSMVISGPFSLSSESYSTKSDALKAATSFGAQGLDTAIGMKLSSDGKLEYTVLIGLAGTEKELELVKAAASKVSSKLTTVKGNEDMLIMRVDHSATASANSSDELYMYNPQMVVTVNAASNGTVTVAERSNRSYRGTIEAGALNSQMYVVNELPLEQYLYSVVAIEMYPSWPMEALKAQAVAARTYALYGGNGFTVAHVVDTTTSQAYYGVNSEHENTTAAVNATKGEVLMHNGRLVETLFSSSAGGRTADATEIWGNQVSYLKSVTSPDEISERGLHSWYRVVLPDGKVGYIREDLVKDSGLKNAAGKPILVSTTNETNIRRNPLIQSNVTPITQINSGVQLVALEKVIQSNAMNWRRGPYTGDEMLQTINARLSVAGPITTMEVSKTGSSGRATEVSVNGKALPVKSPVDLRGVLGVDGSLQSTLFTIEQTGQVIVLGAGDNRRTKQDGAGGLQVLGSNGRTATASGDYLFVLDGKGNVRAATKQAGFQFDGKGNGHGVGLSQYGAYGLANQGYDYQYILKYYYSGSTIAKDE</sequence>